<feature type="non-terminal residue" evidence="1">
    <location>
        <position position="1"/>
    </location>
</feature>
<dbReference type="Proteomes" id="UP000253664">
    <property type="component" value="Unassembled WGS sequence"/>
</dbReference>
<protein>
    <submittedName>
        <fullName evidence="1">Uncharacterized protein</fullName>
    </submittedName>
</protein>
<evidence type="ECO:0000313" key="1">
    <source>
        <dbReference type="EMBL" id="RCI09803.1"/>
    </source>
</evidence>
<gene>
    <name evidence="1" type="ORF">L249_3898</name>
</gene>
<organism evidence="1 2">
    <name type="scientific">Ophiocordyceps polyrhachis-furcata BCC 54312</name>
    <dbReference type="NCBI Taxonomy" id="1330021"/>
    <lineage>
        <taxon>Eukaryota</taxon>
        <taxon>Fungi</taxon>
        <taxon>Dikarya</taxon>
        <taxon>Ascomycota</taxon>
        <taxon>Pezizomycotina</taxon>
        <taxon>Sordariomycetes</taxon>
        <taxon>Hypocreomycetidae</taxon>
        <taxon>Hypocreales</taxon>
        <taxon>Ophiocordycipitaceae</taxon>
        <taxon>Ophiocordyceps</taxon>
    </lineage>
</organism>
<reference evidence="1 2" key="1">
    <citation type="journal article" date="2015" name="BMC Genomics">
        <title>Insights from the genome of Ophiocordyceps polyrhachis-furcata to pathogenicity and host specificity in insect fungi.</title>
        <authorList>
            <person name="Wichadakul D."/>
            <person name="Kobmoo N."/>
            <person name="Ingsriswang S."/>
            <person name="Tangphatsornruang S."/>
            <person name="Chantasingh D."/>
            <person name="Luangsa-ard J.J."/>
            <person name="Eurwilaichitr L."/>
        </authorList>
    </citation>
    <scope>NUCLEOTIDE SEQUENCE [LARGE SCALE GENOMIC DNA]</scope>
    <source>
        <strain evidence="1 2">BCC 54312</strain>
    </source>
</reference>
<proteinExistence type="predicted"/>
<keyword evidence="2" id="KW-1185">Reference proteome</keyword>
<name>A0A367L5V0_9HYPO</name>
<accession>A0A367L5V0</accession>
<dbReference type="EMBL" id="LKCN02000014">
    <property type="protein sequence ID" value="RCI09803.1"/>
    <property type="molecule type" value="Genomic_DNA"/>
</dbReference>
<dbReference type="AlphaFoldDB" id="A0A367L5V0"/>
<sequence>AAAAVHHITSPPMLPQNVARTQLPTHLSIYSQPSLRGKSSSGMKSRVASQKSSSLQVFESSSTLFVSLFDEALSLLKDFSMDSLLTNQRLTTYIYYNSHHVMSEEATPTSYHKYYDGSFPQRQDNCLVPWTVAAADYLFLRAYVRPSVITCPSKPTYSRATSPT</sequence>
<comment type="caution">
    <text evidence="1">The sequence shown here is derived from an EMBL/GenBank/DDBJ whole genome shotgun (WGS) entry which is preliminary data.</text>
</comment>
<evidence type="ECO:0000313" key="2">
    <source>
        <dbReference type="Proteomes" id="UP000253664"/>
    </source>
</evidence>